<dbReference type="AlphaFoldDB" id="A0A803MXK4"/>
<reference evidence="4" key="2">
    <citation type="submission" date="2021-03" db="UniProtKB">
        <authorList>
            <consortium name="EnsemblPlants"/>
        </authorList>
    </citation>
    <scope>IDENTIFICATION</scope>
</reference>
<dbReference type="PANTHER" id="PTHR45848:SF6">
    <property type="entry name" value="OS02G0251700 PROTEIN"/>
    <property type="match status" value="1"/>
</dbReference>
<dbReference type="GO" id="GO:0008138">
    <property type="term" value="F:protein tyrosine/serine/threonine phosphatase activity"/>
    <property type="evidence" value="ECO:0007669"/>
    <property type="project" value="TreeGrafter"/>
</dbReference>
<dbReference type="Proteomes" id="UP000596660">
    <property type="component" value="Unplaced"/>
</dbReference>
<evidence type="ECO:0000256" key="3">
    <source>
        <dbReference type="SAM" id="SignalP"/>
    </source>
</evidence>
<dbReference type="PANTHER" id="PTHR45848">
    <property type="entry name" value="DUAL SPECIFICITY PROTEIN PHOSPHATASE 12 FAMILY MEMBER"/>
    <property type="match status" value="1"/>
</dbReference>
<feature type="signal peptide" evidence="3">
    <location>
        <begin position="1"/>
        <end position="26"/>
    </location>
</feature>
<evidence type="ECO:0000256" key="1">
    <source>
        <dbReference type="ARBA" id="ARBA00008601"/>
    </source>
</evidence>
<comment type="similarity">
    <text evidence="1">Belongs to the protein-tyrosine phosphatase family. Non-receptor class dual specificity subfamily.</text>
</comment>
<accession>A0A803MXK4</accession>
<name>A0A803MXK4_CHEQI</name>
<reference evidence="4" key="1">
    <citation type="journal article" date="2017" name="Nature">
        <title>The genome of Chenopodium quinoa.</title>
        <authorList>
            <person name="Jarvis D.E."/>
            <person name="Ho Y.S."/>
            <person name="Lightfoot D.J."/>
            <person name="Schmoeckel S.M."/>
            <person name="Li B."/>
            <person name="Borm T.J.A."/>
            <person name="Ohyanagi H."/>
            <person name="Mineta K."/>
            <person name="Michell C.T."/>
            <person name="Saber N."/>
            <person name="Kharbatia N.M."/>
            <person name="Rupper R.R."/>
            <person name="Sharp A.R."/>
            <person name="Dally N."/>
            <person name="Boughton B.A."/>
            <person name="Woo Y.H."/>
            <person name="Gao G."/>
            <person name="Schijlen E.G.W.M."/>
            <person name="Guo X."/>
            <person name="Momin A.A."/>
            <person name="Negrao S."/>
            <person name="Al-Babili S."/>
            <person name="Gehring C."/>
            <person name="Roessner U."/>
            <person name="Jung C."/>
            <person name="Murphy K."/>
            <person name="Arold S.T."/>
            <person name="Gojobori T."/>
            <person name="van der Linden C.G."/>
            <person name="van Loo E.N."/>
            <person name="Jellen E.N."/>
            <person name="Maughan P.J."/>
            <person name="Tester M."/>
        </authorList>
    </citation>
    <scope>NUCLEOTIDE SEQUENCE [LARGE SCALE GENOMIC DNA]</scope>
    <source>
        <strain evidence="4">cv. PI 614886</strain>
    </source>
</reference>
<keyword evidence="5" id="KW-1185">Reference proteome</keyword>
<organism evidence="4 5">
    <name type="scientific">Chenopodium quinoa</name>
    <name type="common">Quinoa</name>
    <dbReference type="NCBI Taxonomy" id="63459"/>
    <lineage>
        <taxon>Eukaryota</taxon>
        <taxon>Viridiplantae</taxon>
        <taxon>Streptophyta</taxon>
        <taxon>Embryophyta</taxon>
        <taxon>Tracheophyta</taxon>
        <taxon>Spermatophyta</taxon>
        <taxon>Magnoliopsida</taxon>
        <taxon>eudicotyledons</taxon>
        <taxon>Gunneridae</taxon>
        <taxon>Pentapetalae</taxon>
        <taxon>Caryophyllales</taxon>
        <taxon>Chenopodiaceae</taxon>
        <taxon>Chenopodioideae</taxon>
        <taxon>Atripliceae</taxon>
        <taxon>Chenopodium</taxon>
    </lineage>
</organism>
<proteinExistence type="inferred from homology"/>
<evidence type="ECO:0000256" key="2">
    <source>
        <dbReference type="SAM" id="MobiDB-lite"/>
    </source>
</evidence>
<dbReference type="Gramene" id="AUR62036934-RA">
    <property type="protein sequence ID" value="AUR62036934-RA:cds"/>
    <property type="gene ID" value="AUR62036934"/>
</dbReference>
<feature type="region of interest" description="Disordered" evidence="2">
    <location>
        <begin position="325"/>
        <end position="413"/>
    </location>
</feature>
<feature type="chain" id="PRO_5031488557" evidence="3">
    <location>
        <begin position="27"/>
        <end position="653"/>
    </location>
</feature>
<feature type="compositionally biased region" description="Polar residues" evidence="2">
    <location>
        <begin position="353"/>
        <end position="364"/>
    </location>
</feature>
<feature type="region of interest" description="Disordered" evidence="2">
    <location>
        <begin position="485"/>
        <end position="529"/>
    </location>
</feature>
<evidence type="ECO:0000313" key="4">
    <source>
        <dbReference type="EnsemblPlants" id="AUR62036934-RA:cds"/>
    </source>
</evidence>
<sequence>MDPLRLKNGTAAVAWVALSSVTGIFAAEGHREARSQGQHYKLKQQHYNLMQHALKQYGVRNELERLQLLEDFYCVFTDVIKDDKTFSMIKKESVPLAANRNPRSESILRDCGGPRDEKGHVIEDSMFKLFNDSGGKVRKRSSECITGKGEESFGWRKKKGESNSLPECSAIFVEPLKWMQTVQEGYVWEKLYCMGCKSRLGSFNWTGMQCSCGAWMDEERILKIHYGANCVQLTIDDIDKCLLIDVFNDMCEEFANSGFDLPEYPGLHYCHNQKAFNLVDDGTLMKMFGNKDKEIDVWVHCLNEPSFIMNLARIVKPQQLMPKPQASTSALVPDSATGPYSASGPVVDVGPSSACTKPPSTSPSVAGPSKPCSSKPDNLKPGPPKPFVPIRRSPRLTHYVSPPKLNPSFTQPRRLPRLLEEISPDSPPHITLADDEFFHRNISESQLSSPPPRRSPRLLQELFSFLMVKLPNTTARVKGVFVPNSQSSQTTLEGESSRVLRPSAARGVQINDDESLHADDDNSSDSDGEYIPEAEQEVECDSDCEDHDPDLVQENLADLMQQNFVDGGWEPFRCAISLSSPLNASRPCTSPSSIHLKKPQSLHLKNAFLGLRVVVETFSFAIFGGLQKHRGLKNCRGHVEFEGNEHRELDMAS</sequence>
<feature type="compositionally biased region" description="Polar residues" evidence="2">
    <location>
        <begin position="485"/>
        <end position="494"/>
    </location>
</feature>
<protein>
    <submittedName>
        <fullName evidence="4">Uncharacterized protein</fullName>
    </submittedName>
</protein>
<keyword evidence="3" id="KW-0732">Signal</keyword>
<evidence type="ECO:0000313" key="5">
    <source>
        <dbReference type="Proteomes" id="UP000596660"/>
    </source>
</evidence>
<dbReference type="EnsemblPlants" id="AUR62036934-RA">
    <property type="protein sequence ID" value="AUR62036934-RA:cds"/>
    <property type="gene ID" value="AUR62036934"/>
</dbReference>